<feature type="signal peptide" evidence="18">
    <location>
        <begin position="1"/>
        <end position="25"/>
    </location>
</feature>
<name>A0A0K9NI45_ZOSMR</name>
<evidence type="ECO:0000256" key="5">
    <source>
        <dbReference type="ARBA" id="ARBA00022475"/>
    </source>
</evidence>
<feature type="transmembrane region" description="Helical" evidence="17">
    <location>
        <begin position="85"/>
        <end position="107"/>
    </location>
</feature>
<dbReference type="InterPro" id="IPR002048">
    <property type="entry name" value="EF_hand_dom"/>
</dbReference>
<comment type="similarity">
    <text evidence="2">Belongs to the Ca(2+):cation antiporter (CaCA) (TC 2.A.19) family.</text>
</comment>
<dbReference type="Gene3D" id="1.20.1420.30">
    <property type="entry name" value="NCX, central ion-binding region"/>
    <property type="match status" value="1"/>
</dbReference>
<keyword evidence="4" id="KW-0050">Antiport</keyword>
<evidence type="ECO:0000313" key="20">
    <source>
        <dbReference type="EMBL" id="KMZ56446.1"/>
    </source>
</evidence>
<dbReference type="GO" id="GO:0006814">
    <property type="term" value="P:sodium ion transport"/>
    <property type="evidence" value="ECO:0007669"/>
    <property type="project" value="UniProtKB-KW"/>
</dbReference>
<evidence type="ECO:0000313" key="21">
    <source>
        <dbReference type="Proteomes" id="UP000036987"/>
    </source>
</evidence>
<keyword evidence="6" id="KW-0109">Calcium transport</keyword>
<evidence type="ECO:0000256" key="7">
    <source>
        <dbReference type="ARBA" id="ARBA00022692"/>
    </source>
</evidence>
<keyword evidence="3" id="KW-0813">Transport</keyword>
<dbReference type="InterPro" id="IPR011992">
    <property type="entry name" value="EF-hand-dom_pair"/>
</dbReference>
<dbReference type="Pfam" id="PF01699">
    <property type="entry name" value="Na_Ca_ex"/>
    <property type="match status" value="2"/>
</dbReference>
<reference evidence="21" key="1">
    <citation type="journal article" date="2016" name="Nature">
        <title>The genome of the seagrass Zostera marina reveals angiosperm adaptation to the sea.</title>
        <authorList>
            <person name="Olsen J.L."/>
            <person name="Rouze P."/>
            <person name="Verhelst B."/>
            <person name="Lin Y.-C."/>
            <person name="Bayer T."/>
            <person name="Collen J."/>
            <person name="Dattolo E."/>
            <person name="De Paoli E."/>
            <person name="Dittami S."/>
            <person name="Maumus F."/>
            <person name="Michel G."/>
            <person name="Kersting A."/>
            <person name="Lauritano C."/>
            <person name="Lohaus R."/>
            <person name="Toepel M."/>
            <person name="Tonon T."/>
            <person name="Vanneste K."/>
            <person name="Amirebrahimi M."/>
            <person name="Brakel J."/>
            <person name="Bostroem C."/>
            <person name="Chovatia M."/>
            <person name="Grimwood J."/>
            <person name="Jenkins J.W."/>
            <person name="Jueterbock A."/>
            <person name="Mraz A."/>
            <person name="Stam W.T."/>
            <person name="Tice H."/>
            <person name="Bornberg-Bauer E."/>
            <person name="Green P.J."/>
            <person name="Pearson G.A."/>
            <person name="Procaccini G."/>
            <person name="Duarte C.M."/>
            <person name="Schmutz J."/>
            <person name="Reusch T.B.H."/>
            <person name="Van de Peer Y."/>
        </authorList>
    </citation>
    <scope>NUCLEOTIDE SEQUENCE [LARGE SCALE GENOMIC DNA]</scope>
    <source>
        <strain evidence="21">cv. Finnish</strain>
    </source>
</reference>
<feature type="transmembrane region" description="Helical" evidence="17">
    <location>
        <begin position="401"/>
        <end position="421"/>
    </location>
</feature>
<keyword evidence="10" id="KW-0106">Calcium</keyword>
<dbReference type="AlphaFoldDB" id="A0A0K9NI45"/>
<evidence type="ECO:0000256" key="12">
    <source>
        <dbReference type="ARBA" id="ARBA00023016"/>
    </source>
</evidence>
<keyword evidence="13" id="KW-0915">Sodium</keyword>
<feature type="transmembrane region" description="Helical" evidence="17">
    <location>
        <begin position="190"/>
        <end position="207"/>
    </location>
</feature>
<protein>
    <submittedName>
        <fullName evidence="20">Sodium/calcium exchanger family protein / calcium-binding EF hand family protein</fullName>
    </submittedName>
</protein>
<feature type="transmembrane region" description="Helical" evidence="17">
    <location>
        <begin position="219"/>
        <end position="241"/>
    </location>
</feature>
<feature type="transmembrane region" description="Helical" evidence="17">
    <location>
        <begin position="49"/>
        <end position="73"/>
    </location>
</feature>
<evidence type="ECO:0000256" key="14">
    <source>
        <dbReference type="ARBA" id="ARBA00023065"/>
    </source>
</evidence>
<dbReference type="GO" id="GO:0005774">
    <property type="term" value="C:vacuolar membrane"/>
    <property type="evidence" value="ECO:0007669"/>
    <property type="project" value="UniProtKB-ARBA"/>
</dbReference>
<feature type="domain" description="EF-hand" evidence="19">
    <location>
        <begin position="281"/>
        <end position="316"/>
    </location>
</feature>
<comment type="subcellular location">
    <subcellularLocation>
        <location evidence="1">Cell membrane</location>
        <topology evidence="1">Multi-pass membrane protein</topology>
    </subcellularLocation>
</comment>
<dbReference type="Pfam" id="PF13499">
    <property type="entry name" value="EF-hand_7"/>
    <property type="match status" value="1"/>
</dbReference>
<evidence type="ECO:0000256" key="9">
    <source>
        <dbReference type="ARBA" id="ARBA00022737"/>
    </source>
</evidence>
<evidence type="ECO:0000256" key="13">
    <source>
        <dbReference type="ARBA" id="ARBA00023053"/>
    </source>
</evidence>
<dbReference type="PROSITE" id="PS50222">
    <property type="entry name" value="EF_HAND_2"/>
    <property type="match status" value="2"/>
</dbReference>
<dbReference type="SUPFAM" id="SSF47473">
    <property type="entry name" value="EF-hand"/>
    <property type="match status" value="1"/>
</dbReference>
<gene>
    <name evidence="20" type="ORF">ZOSMA_95G00410</name>
</gene>
<dbReference type="SMART" id="SM00054">
    <property type="entry name" value="EFh"/>
    <property type="match status" value="2"/>
</dbReference>
<sequence>MANSQPLLFFLLSVLFLLHSPIVHGRQISDGIISDTLPSLENGECEQTYGFLPCSTTVMGNLFLLLVYGYLMFLAATFLSSGSELLLEILGPGVVGGLLLTILGALPDAILILVSGLSGHKETAQEQVLIGMGLLSGSTVMLLTILWGSCVVVGKCDLSEDQNQTTIDSQDTKTFSLFGSAVSTDVQTSYAARIMVISIIPFIIAQIPKIFKISSGDRWAVFIALLFSVALLLAYCVYQIYQPWIQSRRIAYSKHKHVLSGFLKHVHNEVFGRLLNDDGSPNTPVIEKLFERIDVNSDNEISHQELAALIIGMQFDEMDLNMKDATQKIMDEFDTSGDNAIDKQEFVRGISKWLNVAKGAISHADFRSTDLLKDFHDITREEHVQLIDRGDEAVVSIANPIWITLKSLLFLLIGTAIAIAFADPLVDAVNSFSSVTNIPPFFISFIVMPLATNSSEAVSAVIFASRKKQRTASLTFSEIYGAVTMNNTLCLAVFLSLVYVRGLAWDFSAEVLVILIVSVLMGIFASFRTTFPLWTSFVAFILYPISLLLVYVLDYVFGWS</sequence>
<dbReference type="PANTHER" id="PTHR31503:SF36">
    <property type="entry name" value="SODIUM_CALCIUM EXCHANGER MEMBRANE REGION DOMAIN-CONTAINING PROTEIN"/>
    <property type="match status" value="1"/>
</dbReference>
<dbReference type="GO" id="GO:0005509">
    <property type="term" value="F:calcium ion binding"/>
    <property type="evidence" value="ECO:0007669"/>
    <property type="project" value="InterPro"/>
</dbReference>
<keyword evidence="5" id="KW-1003">Cell membrane</keyword>
<keyword evidence="16" id="KW-0739">Sodium transport</keyword>
<dbReference type="InterPro" id="IPR004713">
    <property type="entry name" value="CaH_exchang"/>
</dbReference>
<dbReference type="InterPro" id="IPR044880">
    <property type="entry name" value="NCX_ion-bd_dom_sf"/>
</dbReference>
<evidence type="ECO:0000256" key="16">
    <source>
        <dbReference type="ARBA" id="ARBA00023201"/>
    </source>
</evidence>
<dbReference type="OrthoDB" id="26525at2759"/>
<dbReference type="GO" id="GO:0070588">
    <property type="term" value="P:calcium ion transmembrane transport"/>
    <property type="evidence" value="ECO:0000318"/>
    <property type="project" value="GO_Central"/>
</dbReference>
<feature type="transmembrane region" description="Helical" evidence="17">
    <location>
        <begin position="441"/>
        <end position="464"/>
    </location>
</feature>
<evidence type="ECO:0000256" key="6">
    <source>
        <dbReference type="ARBA" id="ARBA00022568"/>
    </source>
</evidence>
<evidence type="ECO:0000256" key="3">
    <source>
        <dbReference type="ARBA" id="ARBA00022448"/>
    </source>
</evidence>
<comment type="caution">
    <text evidence="20">The sequence shown here is derived from an EMBL/GenBank/DDBJ whole genome shotgun (WGS) entry which is preliminary data.</text>
</comment>
<dbReference type="Gene3D" id="1.10.238.10">
    <property type="entry name" value="EF-hand"/>
    <property type="match status" value="1"/>
</dbReference>
<keyword evidence="9" id="KW-0677">Repeat</keyword>
<feature type="transmembrane region" description="Helical" evidence="17">
    <location>
        <begin position="127"/>
        <end position="153"/>
    </location>
</feature>
<evidence type="ECO:0000256" key="4">
    <source>
        <dbReference type="ARBA" id="ARBA00022449"/>
    </source>
</evidence>
<dbReference type="InterPro" id="IPR018247">
    <property type="entry name" value="EF_Hand_1_Ca_BS"/>
</dbReference>
<keyword evidence="14" id="KW-0406">Ion transport</keyword>
<evidence type="ECO:0000256" key="2">
    <source>
        <dbReference type="ARBA" id="ARBA00008170"/>
    </source>
</evidence>
<evidence type="ECO:0000256" key="18">
    <source>
        <dbReference type="SAM" id="SignalP"/>
    </source>
</evidence>
<dbReference type="GO" id="GO:0005886">
    <property type="term" value="C:plasma membrane"/>
    <property type="evidence" value="ECO:0007669"/>
    <property type="project" value="UniProtKB-SubCell"/>
</dbReference>
<keyword evidence="18" id="KW-0732">Signal</keyword>
<dbReference type="PROSITE" id="PS00018">
    <property type="entry name" value="EF_HAND_1"/>
    <property type="match status" value="2"/>
</dbReference>
<dbReference type="InterPro" id="IPR004837">
    <property type="entry name" value="NaCa_Exmemb"/>
</dbReference>
<feature type="domain" description="EF-hand" evidence="19">
    <location>
        <begin position="321"/>
        <end position="356"/>
    </location>
</feature>
<proteinExistence type="inferred from homology"/>
<evidence type="ECO:0000256" key="10">
    <source>
        <dbReference type="ARBA" id="ARBA00022837"/>
    </source>
</evidence>
<evidence type="ECO:0000256" key="1">
    <source>
        <dbReference type="ARBA" id="ARBA00004651"/>
    </source>
</evidence>
<feature type="transmembrane region" description="Helical" evidence="17">
    <location>
        <begin position="476"/>
        <end position="501"/>
    </location>
</feature>
<dbReference type="Proteomes" id="UP000036987">
    <property type="component" value="Unassembled WGS sequence"/>
</dbReference>
<feature type="transmembrane region" description="Helical" evidence="17">
    <location>
        <begin position="507"/>
        <end position="527"/>
    </location>
</feature>
<dbReference type="FunFam" id="1.20.1420.30:FF:000019">
    <property type="entry name" value="Sodium/calcium exchanger NCL2"/>
    <property type="match status" value="1"/>
</dbReference>
<keyword evidence="15 17" id="KW-0472">Membrane</keyword>
<dbReference type="OMA" id="HTMKFLS"/>
<dbReference type="PANTHER" id="PTHR31503">
    <property type="entry name" value="VACUOLAR CALCIUM ION TRANSPORTER"/>
    <property type="match status" value="1"/>
</dbReference>
<keyword evidence="21" id="KW-1185">Reference proteome</keyword>
<accession>A0A0K9NI45</accession>
<evidence type="ECO:0000256" key="17">
    <source>
        <dbReference type="SAM" id="Phobius"/>
    </source>
</evidence>
<evidence type="ECO:0000256" key="8">
    <source>
        <dbReference type="ARBA" id="ARBA00022723"/>
    </source>
</evidence>
<organism evidence="20 21">
    <name type="scientific">Zostera marina</name>
    <name type="common">Eelgrass</name>
    <dbReference type="NCBI Taxonomy" id="29655"/>
    <lineage>
        <taxon>Eukaryota</taxon>
        <taxon>Viridiplantae</taxon>
        <taxon>Streptophyta</taxon>
        <taxon>Embryophyta</taxon>
        <taxon>Tracheophyta</taxon>
        <taxon>Spermatophyta</taxon>
        <taxon>Magnoliopsida</taxon>
        <taxon>Liliopsida</taxon>
        <taxon>Zosteraceae</taxon>
        <taxon>Zostera</taxon>
    </lineage>
</organism>
<dbReference type="GO" id="GO:0015369">
    <property type="term" value="F:calcium:proton antiporter activity"/>
    <property type="evidence" value="ECO:0000318"/>
    <property type="project" value="GO_Central"/>
</dbReference>
<feature type="chain" id="PRO_5005526842" evidence="18">
    <location>
        <begin position="26"/>
        <end position="560"/>
    </location>
</feature>
<keyword evidence="8" id="KW-0479">Metal-binding</keyword>
<evidence type="ECO:0000259" key="19">
    <source>
        <dbReference type="PROSITE" id="PS50222"/>
    </source>
</evidence>
<keyword evidence="11 17" id="KW-1133">Transmembrane helix</keyword>
<dbReference type="EMBL" id="LFYR01002184">
    <property type="protein sequence ID" value="KMZ56446.1"/>
    <property type="molecule type" value="Genomic_DNA"/>
</dbReference>
<feature type="transmembrane region" description="Helical" evidence="17">
    <location>
        <begin position="534"/>
        <end position="553"/>
    </location>
</feature>
<dbReference type="CDD" id="cd00051">
    <property type="entry name" value="EFh"/>
    <property type="match status" value="1"/>
</dbReference>
<evidence type="ECO:0000256" key="11">
    <source>
        <dbReference type="ARBA" id="ARBA00022989"/>
    </source>
</evidence>
<keyword evidence="7 17" id="KW-0812">Transmembrane</keyword>
<keyword evidence="12" id="KW-0346">Stress response</keyword>
<dbReference type="GO" id="GO:0006874">
    <property type="term" value="P:intracellular calcium ion homeostasis"/>
    <property type="evidence" value="ECO:0000318"/>
    <property type="project" value="GO_Central"/>
</dbReference>
<evidence type="ECO:0000256" key="15">
    <source>
        <dbReference type="ARBA" id="ARBA00023136"/>
    </source>
</evidence>